<feature type="transmembrane region" description="Helical" evidence="1">
    <location>
        <begin position="93"/>
        <end position="113"/>
    </location>
</feature>
<dbReference type="InterPro" id="IPR014729">
    <property type="entry name" value="Rossmann-like_a/b/a_fold"/>
</dbReference>
<proteinExistence type="predicted"/>
<dbReference type="GO" id="GO:0043164">
    <property type="term" value="P:Gram-negative-bacterium-type cell wall biogenesis"/>
    <property type="evidence" value="ECO:0007669"/>
    <property type="project" value="TreeGrafter"/>
</dbReference>
<gene>
    <name evidence="3" type="ORF">H9867_06470</name>
</gene>
<accession>A0A9D1RXH4</accession>
<dbReference type="Pfam" id="PF02698">
    <property type="entry name" value="DUF218"/>
    <property type="match status" value="1"/>
</dbReference>
<evidence type="ECO:0000313" key="4">
    <source>
        <dbReference type="Proteomes" id="UP000824189"/>
    </source>
</evidence>
<dbReference type="Gene3D" id="3.40.50.620">
    <property type="entry name" value="HUPs"/>
    <property type="match status" value="1"/>
</dbReference>
<dbReference type="InterPro" id="IPR051599">
    <property type="entry name" value="Cell_Envelope_Assoc"/>
</dbReference>
<protein>
    <submittedName>
        <fullName evidence="3">YdcF family protein</fullName>
    </submittedName>
</protein>
<evidence type="ECO:0000256" key="1">
    <source>
        <dbReference type="SAM" id="Phobius"/>
    </source>
</evidence>
<name>A0A9D1RXH4_9CORY</name>
<dbReference type="PANTHER" id="PTHR30336:SF4">
    <property type="entry name" value="ENVELOPE BIOGENESIS FACTOR ELYC"/>
    <property type="match status" value="1"/>
</dbReference>
<dbReference type="Proteomes" id="UP000824189">
    <property type="component" value="Unassembled WGS sequence"/>
</dbReference>
<comment type="caution">
    <text evidence="3">The sequence shown here is derived from an EMBL/GenBank/DDBJ whole genome shotgun (WGS) entry which is preliminary data.</text>
</comment>
<evidence type="ECO:0000313" key="3">
    <source>
        <dbReference type="EMBL" id="HIW96108.1"/>
    </source>
</evidence>
<reference evidence="3" key="2">
    <citation type="submission" date="2021-04" db="EMBL/GenBank/DDBJ databases">
        <authorList>
            <person name="Gilroy R."/>
        </authorList>
    </citation>
    <scope>NUCLEOTIDE SEQUENCE</scope>
    <source>
        <strain evidence="3">4376</strain>
    </source>
</reference>
<dbReference type="AlphaFoldDB" id="A0A9D1RXH4"/>
<dbReference type="PANTHER" id="PTHR30336">
    <property type="entry name" value="INNER MEMBRANE PROTEIN, PROBABLE PERMEASE"/>
    <property type="match status" value="1"/>
</dbReference>
<feature type="transmembrane region" description="Helical" evidence="1">
    <location>
        <begin position="27"/>
        <end position="46"/>
    </location>
</feature>
<feature type="domain" description="DUF218" evidence="2">
    <location>
        <begin position="128"/>
        <end position="266"/>
    </location>
</feature>
<reference evidence="3" key="1">
    <citation type="journal article" date="2021" name="PeerJ">
        <title>Extensive microbial diversity within the chicken gut microbiome revealed by metagenomics and culture.</title>
        <authorList>
            <person name="Gilroy R."/>
            <person name="Ravi A."/>
            <person name="Getino M."/>
            <person name="Pursley I."/>
            <person name="Horton D.L."/>
            <person name="Alikhan N.F."/>
            <person name="Baker D."/>
            <person name="Gharbi K."/>
            <person name="Hall N."/>
            <person name="Watson M."/>
            <person name="Adriaenssens E.M."/>
            <person name="Foster-Nyarko E."/>
            <person name="Jarju S."/>
            <person name="Secka A."/>
            <person name="Antonio M."/>
            <person name="Oren A."/>
            <person name="Chaudhuri R.R."/>
            <person name="La Ragione R."/>
            <person name="Hildebrand F."/>
            <person name="Pallen M.J."/>
        </authorList>
    </citation>
    <scope>NUCLEOTIDE SEQUENCE</scope>
    <source>
        <strain evidence="3">4376</strain>
    </source>
</reference>
<dbReference type="GO" id="GO:0000270">
    <property type="term" value="P:peptidoglycan metabolic process"/>
    <property type="evidence" value="ECO:0007669"/>
    <property type="project" value="TreeGrafter"/>
</dbReference>
<dbReference type="GO" id="GO:0005886">
    <property type="term" value="C:plasma membrane"/>
    <property type="evidence" value="ECO:0007669"/>
    <property type="project" value="TreeGrafter"/>
</dbReference>
<organism evidence="3 4">
    <name type="scientific">Candidatus Corynebacterium gallistercoris</name>
    <dbReference type="NCBI Taxonomy" id="2838530"/>
    <lineage>
        <taxon>Bacteria</taxon>
        <taxon>Bacillati</taxon>
        <taxon>Actinomycetota</taxon>
        <taxon>Actinomycetes</taxon>
        <taxon>Mycobacteriales</taxon>
        <taxon>Corynebacteriaceae</taxon>
        <taxon>Corynebacterium</taxon>
    </lineage>
</organism>
<evidence type="ECO:0000259" key="2">
    <source>
        <dbReference type="Pfam" id="PF02698"/>
    </source>
</evidence>
<keyword evidence="1" id="KW-0812">Transmembrane</keyword>
<dbReference type="InterPro" id="IPR003848">
    <property type="entry name" value="DUF218"/>
</dbReference>
<dbReference type="CDD" id="cd06259">
    <property type="entry name" value="YdcF-like"/>
    <property type="match status" value="1"/>
</dbReference>
<keyword evidence="1" id="KW-1133">Transmembrane helix</keyword>
<dbReference type="EMBL" id="DXFZ01000082">
    <property type="protein sequence ID" value="HIW96108.1"/>
    <property type="molecule type" value="Genomic_DNA"/>
</dbReference>
<sequence>MKRWNGIGLLVLAIAEAGWAIALTLHPVWPAFIAHLVVVVAVGLAVSPQLRTGDRRGWVHWTTVIGAAAMLSWGFAAFSFIGDATSPFPITTLGWVGTLSWLAVVGCLIWFTVTAWSSHRRTPLAGTDAVIILGAGLAGDMPGPLLASRCRRGVEAAEAGEAQIIVTGGQGPDEPCTEADAMARYIAGVVGYGGGVAQETRATNTEQNLAYSLDMCPPNPTVAVVTSDFHVKRAERLARQFPATVRVIGAPTPRLSAPAAFLREAVALAMSTVTAPRAPRGQQQR</sequence>
<feature type="transmembrane region" description="Helical" evidence="1">
    <location>
        <begin position="58"/>
        <end position="81"/>
    </location>
</feature>
<keyword evidence="1" id="KW-0472">Membrane</keyword>